<dbReference type="PATRIC" id="fig|1261556.5.peg.2784"/>
<evidence type="ECO:0000256" key="1">
    <source>
        <dbReference type="SAM" id="SignalP"/>
    </source>
</evidence>
<dbReference type="RefSeq" id="WP_064521901.1">
    <property type="nucleotide sequence ID" value="NZ_LT604072.1"/>
</dbReference>
<proteinExistence type="predicted"/>
<dbReference type="Proteomes" id="UP000093071">
    <property type="component" value="Chromosome I"/>
</dbReference>
<reference evidence="3" key="1">
    <citation type="submission" date="2016-07" db="EMBL/GenBank/DDBJ databases">
        <authorList>
            <person name="Jaenicke Sebastian"/>
        </authorList>
    </citation>
    <scope>NUCLEOTIDE SEQUENCE [LARGE SCALE GENOMIC DNA]</scope>
</reference>
<evidence type="ECO:0000313" key="3">
    <source>
        <dbReference type="Proteomes" id="UP000093071"/>
    </source>
</evidence>
<protein>
    <submittedName>
        <fullName evidence="2">Conserved hypothetical secreted protein</fullName>
    </submittedName>
</protein>
<gene>
    <name evidence="2" type="ORF">BN444_00928</name>
</gene>
<dbReference type="EMBL" id="LT604072">
    <property type="protein sequence ID" value="SCB05396.1"/>
    <property type="molecule type" value="Genomic_DNA"/>
</dbReference>
<organism evidence="2 3">
    <name type="scientific">Xanthomonas translucens pv. translucens DSM 18974</name>
    <dbReference type="NCBI Taxonomy" id="1261556"/>
    <lineage>
        <taxon>Bacteria</taxon>
        <taxon>Pseudomonadati</taxon>
        <taxon>Pseudomonadota</taxon>
        <taxon>Gammaproteobacteria</taxon>
        <taxon>Lysobacterales</taxon>
        <taxon>Lysobacteraceae</taxon>
        <taxon>Xanthomonas</taxon>
        <taxon>Xanthomonas translucens group</taxon>
    </lineage>
</organism>
<evidence type="ECO:0000313" key="2">
    <source>
        <dbReference type="EMBL" id="SCB05396.1"/>
    </source>
</evidence>
<sequence length="179" mass="19445">MLARRRAAALVALAALAAAPAAWAQADGACRIADPNSNRAIVPGCSVAADGRLRLSPQTAQRLQFDADGLSVLTVGDQFYYVRADGSSLPVILWDSGPDYFAEGLTRGIVHGRIGFYDRQLREVIPQVHDFAWPFENGVARVCDGCRRGTPDGDGHTPMEGGRWYAIDRNNREVPEPRP</sequence>
<feature type="signal peptide" evidence="1">
    <location>
        <begin position="1"/>
        <end position="24"/>
    </location>
</feature>
<accession>A0A1C3TQC1</accession>
<feature type="chain" id="PRO_5008682207" evidence="1">
    <location>
        <begin position="25"/>
        <end position="179"/>
    </location>
</feature>
<dbReference type="AlphaFoldDB" id="A0A1C3TQC1"/>
<keyword evidence="1" id="KW-0732">Signal</keyword>
<name>A0A1C3TQC1_XANCT</name>